<feature type="domain" description="OmpA-like" evidence="6">
    <location>
        <begin position="103"/>
        <end position="220"/>
    </location>
</feature>
<evidence type="ECO:0000256" key="4">
    <source>
        <dbReference type="PROSITE-ProRule" id="PRU00473"/>
    </source>
</evidence>
<dbReference type="PROSITE" id="PS51123">
    <property type="entry name" value="OMPA_2"/>
    <property type="match status" value="1"/>
</dbReference>
<dbReference type="OrthoDB" id="9782229at2"/>
<name>A0A1S1WWY1_9NEIS</name>
<organism evidence="8 9">
    <name type="scientific">Chromobacterium amazonense</name>
    <dbReference type="NCBI Taxonomy" id="1382803"/>
    <lineage>
        <taxon>Bacteria</taxon>
        <taxon>Pseudomonadati</taxon>
        <taxon>Pseudomonadota</taxon>
        <taxon>Betaproteobacteria</taxon>
        <taxon>Neisseriales</taxon>
        <taxon>Chromobacteriaceae</taxon>
        <taxon>Chromobacterium</taxon>
    </lineage>
</organism>
<dbReference type="SUPFAM" id="SSF103088">
    <property type="entry name" value="OmpA-like"/>
    <property type="match status" value="1"/>
</dbReference>
<comment type="caution">
    <text evidence="8">The sequence shown here is derived from an EMBL/GenBank/DDBJ whole genome shotgun (WGS) entry which is preliminary data.</text>
</comment>
<dbReference type="InterPro" id="IPR006664">
    <property type="entry name" value="OMP_bac"/>
</dbReference>
<dbReference type="PRINTS" id="PR01023">
    <property type="entry name" value="NAFLGMOTY"/>
</dbReference>
<keyword evidence="3" id="KW-0998">Cell outer membrane</keyword>
<dbReference type="PRINTS" id="PR01021">
    <property type="entry name" value="OMPADOMAIN"/>
</dbReference>
<dbReference type="EMBL" id="JAVFJF020000038">
    <property type="protein sequence ID" value="MEJ8676208.1"/>
    <property type="molecule type" value="Genomic_DNA"/>
</dbReference>
<dbReference type="InterPro" id="IPR006665">
    <property type="entry name" value="OmpA-like"/>
</dbReference>
<feature type="transmembrane region" description="Helical" evidence="5">
    <location>
        <begin position="58"/>
        <end position="76"/>
    </location>
</feature>
<reference evidence="7 10" key="2">
    <citation type="submission" date="2023-12" db="EMBL/GenBank/DDBJ databases">
        <title>Evaluation and characterization of a potential secondary metabolite violacein from indigenous Chromobacterium amazonense SAM215.</title>
        <authorList>
            <person name="Tarafdar M.R."/>
            <person name="Abedin S.M."/>
            <person name="Atiqua A."/>
            <person name="Saha A."/>
            <person name="Khan S.N."/>
        </authorList>
    </citation>
    <scope>NUCLEOTIDE SEQUENCE [LARGE SCALE GENOMIC DNA]</scope>
    <source>
        <strain evidence="7 10">SAM215</strain>
    </source>
</reference>
<protein>
    <submittedName>
        <fullName evidence="7">OmpA family protein</fullName>
    </submittedName>
</protein>
<comment type="subcellular location">
    <subcellularLocation>
        <location evidence="1">Cell outer membrane</location>
    </subcellularLocation>
</comment>
<dbReference type="Gene3D" id="3.30.1330.60">
    <property type="entry name" value="OmpA-like domain"/>
    <property type="match status" value="1"/>
</dbReference>
<sequence>MIKNAMVSTLVAASLAGLGGCANMSDTQKGVGGGAAIGAGVGAAIGALTAGGHTGRSAATGAAIGGLIGAGSGYLWSQHMQKQKEAMEQATKGTGIDVSQTADNRLKINIPSDASFDSGKYALKPSLKPVLDKLAATLKQNPVTTVSIIGHTDSTGSDAINGPLSINRAKATQDYLVSRGVASGRIAIDGRGSREPVADNGTVSGRAMNRRVEIFVAEPAPQQK</sequence>
<evidence type="ECO:0000256" key="3">
    <source>
        <dbReference type="ARBA" id="ARBA00023237"/>
    </source>
</evidence>
<dbReference type="EMBL" id="MTBD01000028">
    <property type="protein sequence ID" value="PRP69726.1"/>
    <property type="molecule type" value="Genomic_DNA"/>
</dbReference>
<evidence type="ECO:0000259" key="6">
    <source>
        <dbReference type="PROSITE" id="PS51123"/>
    </source>
</evidence>
<keyword evidence="10" id="KW-1185">Reference proteome</keyword>
<keyword evidence="5" id="KW-1133">Transmembrane helix</keyword>
<dbReference type="Proteomes" id="UP001224516">
    <property type="component" value="Unassembled WGS sequence"/>
</dbReference>
<evidence type="ECO:0000313" key="10">
    <source>
        <dbReference type="Proteomes" id="UP001224516"/>
    </source>
</evidence>
<gene>
    <name evidence="8" type="ORF">BUE93_13600</name>
    <name evidence="7" type="ORF">QCL97_015850</name>
</gene>
<evidence type="ECO:0000313" key="8">
    <source>
        <dbReference type="EMBL" id="PRP69726.1"/>
    </source>
</evidence>
<evidence type="ECO:0000313" key="7">
    <source>
        <dbReference type="EMBL" id="MEJ8676208.1"/>
    </source>
</evidence>
<accession>A0A1S1WWY1</accession>
<dbReference type="GO" id="GO:0009279">
    <property type="term" value="C:cell outer membrane"/>
    <property type="evidence" value="ECO:0007669"/>
    <property type="project" value="UniProtKB-SubCell"/>
</dbReference>
<feature type="transmembrane region" description="Helical" evidence="5">
    <location>
        <begin position="31"/>
        <end position="51"/>
    </location>
</feature>
<evidence type="ECO:0000256" key="1">
    <source>
        <dbReference type="ARBA" id="ARBA00004442"/>
    </source>
</evidence>
<dbReference type="PANTHER" id="PTHR30329">
    <property type="entry name" value="STATOR ELEMENT OF FLAGELLAR MOTOR COMPLEX"/>
    <property type="match status" value="1"/>
</dbReference>
<keyword evidence="5" id="KW-0812">Transmembrane</keyword>
<dbReference type="RefSeq" id="WP_071110396.1">
    <property type="nucleotide sequence ID" value="NZ_CAWMOE010000032.1"/>
</dbReference>
<dbReference type="PROSITE" id="PS51257">
    <property type="entry name" value="PROKAR_LIPOPROTEIN"/>
    <property type="match status" value="1"/>
</dbReference>
<dbReference type="PANTHER" id="PTHR30329:SF21">
    <property type="entry name" value="LIPOPROTEIN YIAD-RELATED"/>
    <property type="match status" value="1"/>
</dbReference>
<dbReference type="InterPro" id="IPR036737">
    <property type="entry name" value="OmpA-like_sf"/>
</dbReference>
<evidence type="ECO:0000256" key="2">
    <source>
        <dbReference type="ARBA" id="ARBA00023136"/>
    </source>
</evidence>
<dbReference type="InterPro" id="IPR050330">
    <property type="entry name" value="Bact_OuterMem_StrucFunc"/>
</dbReference>
<keyword evidence="2 4" id="KW-0472">Membrane</keyword>
<dbReference type="Pfam" id="PF00691">
    <property type="entry name" value="OmpA"/>
    <property type="match status" value="1"/>
</dbReference>
<dbReference type="Proteomes" id="UP000239469">
    <property type="component" value="Unassembled WGS sequence"/>
</dbReference>
<evidence type="ECO:0000256" key="5">
    <source>
        <dbReference type="SAM" id="Phobius"/>
    </source>
</evidence>
<proteinExistence type="predicted"/>
<dbReference type="CDD" id="cd07185">
    <property type="entry name" value="OmpA_C-like"/>
    <property type="match status" value="1"/>
</dbReference>
<reference evidence="8 9" key="1">
    <citation type="submission" date="2017-01" db="EMBL/GenBank/DDBJ databases">
        <title>New insights into the genetic diversity of Chromobacterium isolated from tropical freshwater lake.</title>
        <authorList>
            <person name="Santos A.B."/>
            <person name="Nascimento A.M."/>
            <person name="Da Silva P.C."/>
        </authorList>
    </citation>
    <scope>NUCLEOTIDE SEQUENCE [LARGE SCALE GENOMIC DNA]</scope>
    <source>
        <strain evidence="8 9">56AF</strain>
    </source>
</reference>
<dbReference type="AlphaFoldDB" id="A0A1S1WWY1"/>
<evidence type="ECO:0000313" key="9">
    <source>
        <dbReference type="Proteomes" id="UP000239469"/>
    </source>
</evidence>